<comment type="subcellular location">
    <subcellularLocation>
        <location evidence="1">Cell inner membrane</location>
        <topology evidence="1">Multi-pass membrane protein</topology>
    </subcellularLocation>
    <subcellularLocation>
        <location evidence="9">Cell membrane</location>
        <topology evidence="9">Multi-pass membrane protein</topology>
    </subcellularLocation>
</comment>
<keyword evidence="6 9" id="KW-0812">Transmembrane</keyword>
<feature type="transmembrane region" description="Helical" evidence="10">
    <location>
        <begin position="102"/>
        <end position="120"/>
    </location>
</feature>
<dbReference type="SUPFAM" id="SSF103481">
    <property type="entry name" value="Multidrug resistance efflux transporter EmrE"/>
    <property type="match status" value="1"/>
</dbReference>
<feature type="transmembrane region" description="Helical" evidence="10">
    <location>
        <begin position="49"/>
        <end position="68"/>
    </location>
</feature>
<evidence type="ECO:0000256" key="6">
    <source>
        <dbReference type="ARBA" id="ARBA00022692"/>
    </source>
</evidence>
<sequence>MRVAKNPLLWAWMCLIIAILTEVIGSSFLKVGYVHDFHIIIFSHRIDCSFFVTAIFICISYYFIGLAIKKISVSIAYAMWEVLGVICIVLVSIFYFDEKLSTMQMCGIALGICGIILINLGEEKSSKSS</sequence>
<dbReference type="GO" id="GO:0031460">
    <property type="term" value="P:glycine betaine transport"/>
    <property type="evidence" value="ECO:0007669"/>
    <property type="project" value="TreeGrafter"/>
</dbReference>
<evidence type="ECO:0000313" key="12">
    <source>
        <dbReference type="Proteomes" id="UP000250166"/>
    </source>
</evidence>
<evidence type="ECO:0000313" key="11">
    <source>
        <dbReference type="EMBL" id="SQB99070.1"/>
    </source>
</evidence>
<protein>
    <recommendedName>
        <fullName evidence="3">Spermidine export protein MdtJ</fullName>
    </recommendedName>
</protein>
<dbReference type="AlphaFoldDB" id="A0A2X3DLI5"/>
<evidence type="ECO:0000256" key="7">
    <source>
        <dbReference type="ARBA" id="ARBA00022989"/>
    </source>
</evidence>
<evidence type="ECO:0000256" key="5">
    <source>
        <dbReference type="ARBA" id="ARBA00022519"/>
    </source>
</evidence>
<feature type="transmembrane region" description="Helical" evidence="10">
    <location>
        <begin position="75"/>
        <end position="96"/>
    </location>
</feature>
<accession>A0A2X3DLI5</accession>
<organism evidence="11 12">
    <name type="scientific">Helicobacter fennelliae</name>
    <dbReference type="NCBI Taxonomy" id="215"/>
    <lineage>
        <taxon>Bacteria</taxon>
        <taxon>Pseudomonadati</taxon>
        <taxon>Campylobacterota</taxon>
        <taxon>Epsilonproteobacteria</taxon>
        <taxon>Campylobacterales</taxon>
        <taxon>Helicobacteraceae</taxon>
        <taxon>Helicobacter</taxon>
    </lineage>
</organism>
<dbReference type="Gene3D" id="1.10.3730.20">
    <property type="match status" value="1"/>
</dbReference>
<name>A0A2X3DLI5_9HELI</name>
<dbReference type="InterPro" id="IPR045324">
    <property type="entry name" value="Small_multidrug_res"/>
</dbReference>
<dbReference type="GO" id="GO:0005886">
    <property type="term" value="C:plasma membrane"/>
    <property type="evidence" value="ECO:0007669"/>
    <property type="project" value="UniProtKB-SubCell"/>
</dbReference>
<keyword evidence="4" id="KW-1003">Cell membrane</keyword>
<dbReference type="PANTHER" id="PTHR30561">
    <property type="entry name" value="SMR FAMILY PROTON-DEPENDENT DRUG EFFLUX TRANSPORTER SUGE"/>
    <property type="match status" value="1"/>
</dbReference>
<proteinExistence type="inferred from homology"/>
<keyword evidence="8 10" id="KW-0472">Membrane</keyword>
<dbReference type="GO" id="GO:1903711">
    <property type="term" value="P:spermidine transmembrane transport"/>
    <property type="evidence" value="ECO:0007669"/>
    <property type="project" value="TreeGrafter"/>
</dbReference>
<dbReference type="PANTHER" id="PTHR30561:SF2">
    <property type="entry name" value="SPERMIDINE EXPORT PROTEIN MDTJ"/>
    <property type="match status" value="1"/>
</dbReference>
<gene>
    <name evidence="11" type="primary">mdtJ</name>
    <name evidence="11" type="ORF">NCTC13102_01544</name>
</gene>
<dbReference type="Proteomes" id="UP000250166">
    <property type="component" value="Unassembled WGS sequence"/>
</dbReference>
<dbReference type="InterPro" id="IPR037185">
    <property type="entry name" value="EmrE-like"/>
</dbReference>
<dbReference type="EMBL" id="UAWL01000006">
    <property type="protein sequence ID" value="SQB99070.1"/>
    <property type="molecule type" value="Genomic_DNA"/>
</dbReference>
<dbReference type="GO" id="GO:0015220">
    <property type="term" value="F:choline transmembrane transporter activity"/>
    <property type="evidence" value="ECO:0007669"/>
    <property type="project" value="TreeGrafter"/>
</dbReference>
<evidence type="ECO:0000256" key="3">
    <source>
        <dbReference type="ARBA" id="ARBA00021112"/>
    </source>
</evidence>
<evidence type="ECO:0000256" key="1">
    <source>
        <dbReference type="ARBA" id="ARBA00004429"/>
    </source>
</evidence>
<dbReference type="GO" id="GO:0015297">
    <property type="term" value="F:antiporter activity"/>
    <property type="evidence" value="ECO:0007669"/>
    <property type="project" value="TreeGrafter"/>
</dbReference>
<dbReference type="InterPro" id="IPR000390">
    <property type="entry name" value="Small_drug/metabolite_transptr"/>
</dbReference>
<reference evidence="11 12" key="1">
    <citation type="submission" date="2018-06" db="EMBL/GenBank/DDBJ databases">
        <authorList>
            <consortium name="Pathogen Informatics"/>
            <person name="Doyle S."/>
        </authorList>
    </citation>
    <scope>NUCLEOTIDE SEQUENCE [LARGE SCALE GENOMIC DNA]</scope>
    <source>
        <strain evidence="11 12">NCTC13102</strain>
    </source>
</reference>
<evidence type="ECO:0000256" key="8">
    <source>
        <dbReference type="ARBA" id="ARBA00023136"/>
    </source>
</evidence>
<evidence type="ECO:0000256" key="4">
    <source>
        <dbReference type="ARBA" id="ARBA00022475"/>
    </source>
</evidence>
<evidence type="ECO:0000256" key="10">
    <source>
        <dbReference type="SAM" id="Phobius"/>
    </source>
</evidence>
<dbReference type="Pfam" id="PF00893">
    <property type="entry name" value="Multi_Drug_Res"/>
    <property type="match status" value="1"/>
</dbReference>
<comment type="similarity">
    <text evidence="9">Belongs to the drug/metabolite transporter (DMT) superfamily. Small multidrug resistance (SMR) (TC 2.A.7.1) family.</text>
</comment>
<keyword evidence="5" id="KW-0997">Cell inner membrane</keyword>
<evidence type="ECO:0000256" key="2">
    <source>
        <dbReference type="ARBA" id="ARBA00011358"/>
    </source>
</evidence>
<dbReference type="RefSeq" id="WP_023948532.1">
    <property type="nucleotide sequence ID" value="NZ_JAERIV010000002.1"/>
</dbReference>
<dbReference type="GO" id="GO:0015199">
    <property type="term" value="F:amino-acid betaine transmembrane transporter activity"/>
    <property type="evidence" value="ECO:0007669"/>
    <property type="project" value="TreeGrafter"/>
</dbReference>
<comment type="subunit">
    <text evidence="2">Forms a complex with MdtI.</text>
</comment>
<evidence type="ECO:0000256" key="9">
    <source>
        <dbReference type="RuleBase" id="RU003942"/>
    </source>
</evidence>
<keyword evidence="7 10" id="KW-1133">Transmembrane helix</keyword>